<dbReference type="OrthoDB" id="3036049at2759"/>
<reference evidence="3 4" key="1">
    <citation type="journal article" date="2015" name="Sci. Rep.">
        <title>Chromosome-level genome map provides insights into diverse defense mechanisms in the medicinal fungus Ganoderma sinense.</title>
        <authorList>
            <person name="Zhu Y."/>
            <person name="Xu J."/>
            <person name="Sun C."/>
            <person name="Zhou S."/>
            <person name="Xu H."/>
            <person name="Nelson D.R."/>
            <person name="Qian J."/>
            <person name="Song J."/>
            <person name="Luo H."/>
            <person name="Xiang L."/>
            <person name="Li Y."/>
            <person name="Xu Z."/>
            <person name="Ji A."/>
            <person name="Wang L."/>
            <person name="Lu S."/>
            <person name="Hayward A."/>
            <person name="Sun W."/>
            <person name="Li X."/>
            <person name="Schwartz D.C."/>
            <person name="Wang Y."/>
            <person name="Chen S."/>
        </authorList>
    </citation>
    <scope>NUCLEOTIDE SEQUENCE [LARGE SCALE GENOMIC DNA]</scope>
    <source>
        <strain evidence="3 4">ZZ0214-1</strain>
    </source>
</reference>
<name>A0A2G8RYD8_9APHY</name>
<feature type="region of interest" description="Disordered" evidence="1">
    <location>
        <begin position="1"/>
        <end position="33"/>
    </location>
</feature>
<proteinExistence type="predicted"/>
<evidence type="ECO:0000256" key="1">
    <source>
        <dbReference type="SAM" id="MobiDB-lite"/>
    </source>
</evidence>
<evidence type="ECO:0000313" key="4">
    <source>
        <dbReference type="Proteomes" id="UP000230002"/>
    </source>
</evidence>
<dbReference type="Pfam" id="PF00651">
    <property type="entry name" value="BTB"/>
    <property type="match status" value="1"/>
</dbReference>
<gene>
    <name evidence="3" type="ORF">GSI_12255</name>
</gene>
<dbReference type="AlphaFoldDB" id="A0A2G8RYD8"/>
<dbReference type="Gene3D" id="3.30.710.10">
    <property type="entry name" value="Potassium Channel Kv1.1, Chain A"/>
    <property type="match status" value="1"/>
</dbReference>
<dbReference type="EMBL" id="AYKW01000045">
    <property type="protein sequence ID" value="PIL26497.1"/>
    <property type="molecule type" value="Genomic_DNA"/>
</dbReference>
<dbReference type="SUPFAM" id="SSF54695">
    <property type="entry name" value="POZ domain"/>
    <property type="match status" value="1"/>
</dbReference>
<dbReference type="PROSITE" id="PS50097">
    <property type="entry name" value="BTB"/>
    <property type="match status" value="1"/>
</dbReference>
<dbReference type="InterPro" id="IPR011333">
    <property type="entry name" value="SKP1/BTB/POZ_sf"/>
</dbReference>
<dbReference type="SMART" id="SM00225">
    <property type="entry name" value="BTB"/>
    <property type="match status" value="1"/>
</dbReference>
<evidence type="ECO:0000313" key="3">
    <source>
        <dbReference type="EMBL" id="PIL26497.1"/>
    </source>
</evidence>
<dbReference type="Proteomes" id="UP000230002">
    <property type="component" value="Unassembled WGS sequence"/>
</dbReference>
<dbReference type="InterPro" id="IPR000210">
    <property type="entry name" value="BTB/POZ_dom"/>
</dbReference>
<feature type="compositionally biased region" description="Low complexity" evidence="1">
    <location>
        <begin position="21"/>
        <end position="33"/>
    </location>
</feature>
<accession>A0A2G8RYD8</accession>
<organism evidence="3 4">
    <name type="scientific">Ganoderma sinense ZZ0214-1</name>
    <dbReference type="NCBI Taxonomy" id="1077348"/>
    <lineage>
        <taxon>Eukaryota</taxon>
        <taxon>Fungi</taxon>
        <taxon>Dikarya</taxon>
        <taxon>Basidiomycota</taxon>
        <taxon>Agaricomycotina</taxon>
        <taxon>Agaricomycetes</taxon>
        <taxon>Polyporales</taxon>
        <taxon>Polyporaceae</taxon>
        <taxon>Ganoderma</taxon>
    </lineage>
</organism>
<sequence length="332" mass="36909">MSDPVARPLKRARLSAEPADSQSVSSSSLSSPSATLQRHPDVWFNDGNIVLVAQGTGFRIYQGLLAGQSTVFSDMFASSSSSDESFDGCPVVRLSDSPHDLAHLLRVLLSTSHIHYHVTRTNRMRTFDELSAVIRLAHKYNIQQVEEQAIAFLQEYGFPTSFAAYSHPSTKPHIVLNPAHSIGVANLAHLIDTPSLLPLALFHCVFLGSKIFDGCTHEDGSVEYLPEADLRRCFDARAVLADERTLLLRRVHDLLLRTDLTRLVNPLEDWRMMIDALGGHGVLCRPCTQELLERNRRERKKLFDTLPKIFNITVEGWGTELAGADVGAEDVQ</sequence>
<keyword evidence="4" id="KW-1185">Reference proteome</keyword>
<dbReference type="STRING" id="1077348.A0A2G8RYD8"/>
<comment type="caution">
    <text evidence="3">The sequence shown here is derived from an EMBL/GenBank/DDBJ whole genome shotgun (WGS) entry which is preliminary data.</text>
</comment>
<protein>
    <recommendedName>
        <fullName evidence="2">BTB domain-containing protein</fullName>
    </recommendedName>
</protein>
<evidence type="ECO:0000259" key="2">
    <source>
        <dbReference type="PROSITE" id="PS50097"/>
    </source>
</evidence>
<feature type="domain" description="BTB" evidence="2">
    <location>
        <begin position="47"/>
        <end position="110"/>
    </location>
</feature>